<dbReference type="PROSITE" id="PS51186">
    <property type="entry name" value="GNAT"/>
    <property type="match status" value="1"/>
</dbReference>
<dbReference type="SUPFAM" id="SSF55729">
    <property type="entry name" value="Acyl-CoA N-acyltransferases (Nat)"/>
    <property type="match status" value="1"/>
</dbReference>
<dbReference type="CDD" id="cd04301">
    <property type="entry name" value="NAT_SF"/>
    <property type="match status" value="1"/>
</dbReference>
<keyword evidence="5 8" id="KW-0808">Transferase</keyword>
<evidence type="ECO:0000256" key="1">
    <source>
        <dbReference type="ARBA" id="ARBA00004978"/>
    </source>
</evidence>
<evidence type="ECO:0000313" key="12">
    <source>
        <dbReference type="Proteomes" id="UP000664293"/>
    </source>
</evidence>
<comment type="function">
    <text evidence="8">Catalyzes the acetylation of L-2,4-diaminobutyrate (DABA) to gamma-N-acetyl-alpha,gamma-diaminobutyric acid (ADABA) with acetyl coenzyme A.</text>
</comment>
<evidence type="ECO:0000256" key="8">
    <source>
        <dbReference type="RuleBase" id="RU365045"/>
    </source>
</evidence>
<dbReference type="EMBL" id="JAEKJR010000001">
    <property type="protein sequence ID" value="MBN8430266.1"/>
    <property type="molecule type" value="Genomic_DNA"/>
</dbReference>
<keyword evidence="12" id="KW-1185">Reference proteome</keyword>
<evidence type="ECO:0000256" key="9">
    <source>
        <dbReference type="SAM" id="MobiDB-lite"/>
    </source>
</evidence>
<feature type="domain" description="N-acetyltransferase" evidence="10">
    <location>
        <begin position="38"/>
        <end position="192"/>
    </location>
</feature>
<comment type="caution">
    <text evidence="11">The sequence shown here is derived from an EMBL/GenBank/DDBJ whole genome shotgun (WGS) entry which is preliminary data.</text>
</comment>
<organism evidence="11 12">
    <name type="scientific">Microbulbifer salipaludis</name>
    <dbReference type="NCBI Taxonomy" id="187980"/>
    <lineage>
        <taxon>Bacteria</taxon>
        <taxon>Pseudomonadati</taxon>
        <taxon>Pseudomonadota</taxon>
        <taxon>Gammaproteobacteria</taxon>
        <taxon>Cellvibrionales</taxon>
        <taxon>Microbulbiferaceae</taxon>
        <taxon>Microbulbifer</taxon>
    </lineage>
</organism>
<proteinExistence type="inferred from homology"/>
<evidence type="ECO:0000256" key="3">
    <source>
        <dbReference type="ARBA" id="ARBA00012355"/>
    </source>
</evidence>
<dbReference type="InterPro" id="IPR000182">
    <property type="entry name" value="GNAT_dom"/>
</dbReference>
<evidence type="ECO:0000313" key="11">
    <source>
        <dbReference type="EMBL" id="MBN8430266.1"/>
    </source>
</evidence>
<dbReference type="Gene3D" id="3.40.630.30">
    <property type="match status" value="1"/>
</dbReference>
<keyword evidence="6 8" id="KW-0012">Acyltransferase</keyword>
<feature type="region of interest" description="Disordered" evidence="9">
    <location>
        <begin position="1"/>
        <end position="42"/>
    </location>
</feature>
<comment type="pathway">
    <text evidence="1 8">Amine and polyamine biosynthesis; ectoine biosynthesis; L-ectoine from L-aspartate 4-semialdehyde: step 2/3.</text>
</comment>
<dbReference type="InterPro" id="IPR012772">
    <property type="entry name" value="Ectoine_EctA"/>
</dbReference>
<dbReference type="InterPro" id="IPR016181">
    <property type="entry name" value="Acyl_CoA_acyltransferase"/>
</dbReference>
<protein>
    <recommendedName>
        <fullName evidence="4 8">L-2,4-diaminobutyric acid acetyltransferase</fullName>
        <shortName evidence="8">DABA acetyltransferase</shortName>
        <ecNumber evidence="3 8">2.3.1.178</ecNumber>
    </recommendedName>
</protein>
<dbReference type="Proteomes" id="UP000664293">
    <property type="component" value="Unassembled WGS sequence"/>
</dbReference>
<dbReference type="GO" id="GO:0033816">
    <property type="term" value="F:diaminobutyrate acetyltransferase activity"/>
    <property type="evidence" value="ECO:0007669"/>
    <property type="project" value="UniProtKB-EC"/>
</dbReference>
<dbReference type="NCBIfam" id="TIGR02406">
    <property type="entry name" value="ectoine_EctA"/>
    <property type="match status" value="1"/>
</dbReference>
<dbReference type="Pfam" id="PF00583">
    <property type="entry name" value="Acetyltransf_1"/>
    <property type="match status" value="1"/>
</dbReference>
<feature type="compositionally biased region" description="Basic and acidic residues" evidence="9">
    <location>
        <begin position="20"/>
        <end position="32"/>
    </location>
</feature>
<evidence type="ECO:0000256" key="7">
    <source>
        <dbReference type="ARBA" id="ARBA00048924"/>
    </source>
</evidence>
<evidence type="ECO:0000256" key="2">
    <source>
        <dbReference type="ARBA" id="ARBA00010712"/>
    </source>
</evidence>
<accession>A0ABS3E4P1</accession>
<comment type="catalytic activity">
    <reaction evidence="7 8">
        <text>L-2,4-diaminobutanoate + acetyl-CoA = (2S)-4-acetamido-2-aminobutanoate + CoA + H(+)</text>
        <dbReference type="Rhea" id="RHEA:16901"/>
        <dbReference type="ChEBI" id="CHEBI:15378"/>
        <dbReference type="ChEBI" id="CHEBI:57287"/>
        <dbReference type="ChEBI" id="CHEBI:57288"/>
        <dbReference type="ChEBI" id="CHEBI:58761"/>
        <dbReference type="ChEBI" id="CHEBI:58929"/>
        <dbReference type="EC" id="2.3.1.178"/>
    </reaction>
</comment>
<evidence type="ECO:0000256" key="6">
    <source>
        <dbReference type="ARBA" id="ARBA00023315"/>
    </source>
</evidence>
<comment type="similarity">
    <text evidence="2 8">Belongs to the acetyltransferase family. EctA subfamily.</text>
</comment>
<evidence type="ECO:0000259" key="10">
    <source>
        <dbReference type="PROSITE" id="PS51186"/>
    </source>
</evidence>
<evidence type="ECO:0000256" key="5">
    <source>
        <dbReference type="ARBA" id="ARBA00022679"/>
    </source>
</evidence>
<dbReference type="EC" id="2.3.1.178" evidence="3 8"/>
<gene>
    <name evidence="8 11" type="primary">ectA</name>
    <name evidence="11" type="ORF">JF535_05290</name>
</gene>
<sequence length="204" mass="22330">MTKGIGLSATSEQKEDDAIDDKVQGAQHKEATEQGEQVQLRRPVSEDGARVHQLIGNCPPLDTNSLYCNLLQASHFAATSVAAERDGELLGFISGYLIPDRPDTLFIWQVAVAENGRGMGLAGRMLREILSRPACRAVSHLETTITPDNDASWALFRSLARKLGAACSDSVMFDRERHFNGQHDSEMLLRIGPFAPVAREETAL</sequence>
<evidence type="ECO:0000256" key="4">
    <source>
        <dbReference type="ARBA" id="ARBA00017935"/>
    </source>
</evidence>
<reference evidence="11 12" key="1">
    <citation type="submission" date="2020-12" db="EMBL/GenBank/DDBJ databases">
        <title>Oil enriched cultivation method for isolating marine PHA-producing bacteria.</title>
        <authorList>
            <person name="Zheng W."/>
            <person name="Yu S."/>
            <person name="Huang Y."/>
        </authorList>
    </citation>
    <scope>NUCLEOTIDE SEQUENCE [LARGE SCALE GENOMIC DNA]</scope>
    <source>
        <strain evidence="11 12">SN0-2</strain>
    </source>
</reference>
<name>A0ABS3E4P1_9GAMM</name>